<keyword evidence="3" id="KW-1185">Reference proteome</keyword>
<sequence>MHPTEGDEVPGFEALLADGETFRATTLSEATGDRGAVLVFFGFVFSAISDNWWRAYERKGWHEFDEVPVYGIGRDGPYGINAFLRGIDSPFSVFADVDGEIADAYDLLVERDGMAGTRTSRRAVFVLDDEGEVQHAWSTDEWIHPVPTEELEEQIESL</sequence>
<gene>
    <name evidence="2" type="ORF">DP107_08435</name>
</gene>
<evidence type="ECO:0000259" key="1">
    <source>
        <dbReference type="PROSITE" id="PS51352"/>
    </source>
</evidence>
<dbReference type="AlphaFoldDB" id="A0A554NA40"/>
<dbReference type="SUPFAM" id="SSF52833">
    <property type="entry name" value="Thioredoxin-like"/>
    <property type="match status" value="1"/>
</dbReference>
<dbReference type="InParanoid" id="A0A554NA40"/>
<dbReference type="InterPro" id="IPR000866">
    <property type="entry name" value="AhpC/TSA"/>
</dbReference>
<proteinExistence type="predicted"/>
<feature type="domain" description="Thioredoxin" evidence="1">
    <location>
        <begin position="3"/>
        <end position="158"/>
    </location>
</feature>
<dbReference type="InterPro" id="IPR036249">
    <property type="entry name" value="Thioredoxin-like_sf"/>
</dbReference>
<evidence type="ECO:0000313" key="2">
    <source>
        <dbReference type="EMBL" id="TSD14268.1"/>
    </source>
</evidence>
<evidence type="ECO:0000313" key="3">
    <source>
        <dbReference type="Proteomes" id="UP000319894"/>
    </source>
</evidence>
<dbReference type="Proteomes" id="UP000319894">
    <property type="component" value="Unassembled WGS sequence"/>
</dbReference>
<dbReference type="Pfam" id="PF00578">
    <property type="entry name" value="AhpC-TSA"/>
    <property type="match status" value="1"/>
</dbReference>
<dbReference type="InterPro" id="IPR013766">
    <property type="entry name" value="Thioredoxin_domain"/>
</dbReference>
<dbReference type="GO" id="GO:0016491">
    <property type="term" value="F:oxidoreductase activity"/>
    <property type="evidence" value="ECO:0007669"/>
    <property type="project" value="InterPro"/>
</dbReference>
<dbReference type="PROSITE" id="PS51352">
    <property type="entry name" value="THIOREDOXIN_2"/>
    <property type="match status" value="1"/>
</dbReference>
<dbReference type="RefSeq" id="WP_144261715.1">
    <property type="nucleotide sequence ID" value="NZ_QMDX01000004.1"/>
</dbReference>
<name>A0A554NA40_9EURY</name>
<dbReference type="OrthoDB" id="165617at2157"/>
<comment type="caution">
    <text evidence="2">The sequence shown here is derived from an EMBL/GenBank/DDBJ whole genome shotgun (WGS) entry which is preliminary data.</text>
</comment>
<accession>A0A554NA40</accession>
<dbReference type="EMBL" id="QMDX01000004">
    <property type="protein sequence ID" value="TSD14268.1"/>
    <property type="molecule type" value="Genomic_DNA"/>
</dbReference>
<dbReference type="Gene3D" id="3.40.30.10">
    <property type="entry name" value="Glutaredoxin"/>
    <property type="match status" value="1"/>
</dbReference>
<reference evidence="2 3" key="1">
    <citation type="submission" date="2018-06" db="EMBL/GenBank/DDBJ databases">
        <title>Natronomonas sp. F16-60 a new haloarchaeon isolated from a solar saltern of Isla Cristina, Huelva, Spain.</title>
        <authorList>
            <person name="Duran-Viseras A."/>
            <person name="Sanchez-Porro C."/>
            <person name="Ventosa A."/>
        </authorList>
    </citation>
    <scope>NUCLEOTIDE SEQUENCE [LARGE SCALE GENOMIC DNA]</scope>
    <source>
        <strain evidence="2 3">F16-60</strain>
    </source>
</reference>
<dbReference type="GO" id="GO:0016209">
    <property type="term" value="F:antioxidant activity"/>
    <property type="evidence" value="ECO:0007669"/>
    <property type="project" value="InterPro"/>
</dbReference>
<protein>
    <submittedName>
        <fullName evidence="2">Peroxiredoxin</fullName>
    </submittedName>
</protein>
<organism evidence="2 3">
    <name type="scientific">Haloglomus irregulare</name>
    <dbReference type="NCBI Taxonomy" id="2234134"/>
    <lineage>
        <taxon>Archaea</taxon>
        <taxon>Methanobacteriati</taxon>
        <taxon>Methanobacteriota</taxon>
        <taxon>Stenosarchaea group</taxon>
        <taxon>Halobacteria</taxon>
        <taxon>Halobacteriales</taxon>
        <taxon>Natronomonadaceae</taxon>
        <taxon>Haloglomus</taxon>
    </lineage>
</organism>